<sequence length="106" mass="12559">MRKRYYKSDTIRSLRRQRLIQSRNRQFLLFSSNNVVEALAMTSKISIKCGGVRKKDEPPTILFYVPEMRQLAEEIRLCNTTNSIELGDIQWNEFADKWPNPHFIIP</sequence>
<dbReference type="Proteomes" id="UP000663852">
    <property type="component" value="Unassembled WGS sequence"/>
</dbReference>
<proteinExistence type="predicted"/>
<dbReference type="OrthoDB" id="10263753at2759"/>
<dbReference type="AlphaFoldDB" id="A0A815CYZ2"/>
<accession>A0A815CYZ2</accession>
<gene>
    <name evidence="1" type="ORF">EDS130_LOCUS29996</name>
</gene>
<name>A0A815CYZ2_ADIRI</name>
<protein>
    <submittedName>
        <fullName evidence="1">Uncharacterized protein</fullName>
    </submittedName>
</protein>
<dbReference type="EMBL" id="CAJNOJ010000207">
    <property type="protein sequence ID" value="CAF1289285.1"/>
    <property type="molecule type" value="Genomic_DNA"/>
</dbReference>
<reference evidence="1" key="1">
    <citation type="submission" date="2021-02" db="EMBL/GenBank/DDBJ databases">
        <authorList>
            <person name="Nowell W R."/>
        </authorList>
    </citation>
    <scope>NUCLEOTIDE SEQUENCE</scope>
</reference>
<evidence type="ECO:0000313" key="2">
    <source>
        <dbReference type="Proteomes" id="UP000663852"/>
    </source>
</evidence>
<comment type="caution">
    <text evidence="1">The sequence shown here is derived from an EMBL/GenBank/DDBJ whole genome shotgun (WGS) entry which is preliminary data.</text>
</comment>
<organism evidence="1 2">
    <name type="scientific">Adineta ricciae</name>
    <name type="common">Rotifer</name>
    <dbReference type="NCBI Taxonomy" id="249248"/>
    <lineage>
        <taxon>Eukaryota</taxon>
        <taxon>Metazoa</taxon>
        <taxon>Spiralia</taxon>
        <taxon>Gnathifera</taxon>
        <taxon>Rotifera</taxon>
        <taxon>Eurotatoria</taxon>
        <taxon>Bdelloidea</taxon>
        <taxon>Adinetida</taxon>
        <taxon>Adinetidae</taxon>
        <taxon>Adineta</taxon>
    </lineage>
</organism>
<evidence type="ECO:0000313" key="1">
    <source>
        <dbReference type="EMBL" id="CAF1289285.1"/>
    </source>
</evidence>